<evidence type="ECO:0000313" key="3">
    <source>
        <dbReference type="Proteomes" id="UP000433309"/>
    </source>
</evidence>
<evidence type="ECO:0000313" key="2">
    <source>
        <dbReference type="EMBL" id="MRW92688.1"/>
    </source>
</evidence>
<dbReference type="AlphaFoldDB" id="A0A6I2L3I1"/>
<reference evidence="2 3" key="1">
    <citation type="submission" date="2019-11" db="EMBL/GenBank/DDBJ databases">
        <title>Novel species isolated from a subtropical stream in China.</title>
        <authorList>
            <person name="Lu H."/>
        </authorList>
    </citation>
    <scope>NUCLEOTIDE SEQUENCE [LARGE SCALE GENOMIC DNA]</scope>
    <source>
        <strain evidence="2 3">FT80W</strain>
    </source>
</reference>
<keyword evidence="3" id="KW-1185">Reference proteome</keyword>
<protein>
    <submittedName>
        <fullName evidence="2">DUF4123 domain-containing protein</fullName>
    </submittedName>
</protein>
<dbReference type="EMBL" id="WKJK01000012">
    <property type="protein sequence ID" value="MRW92688.1"/>
    <property type="molecule type" value="Genomic_DNA"/>
</dbReference>
<comment type="caution">
    <text evidence="2">The sequence shown here is derived from an EMBL/GenBank/DDBJ whole genome shotgun (WGS) entry which is preliminary data.</text>
</comment>
<organism evidence="2 3">
    <name type="scientific">Duganella guangzhouensis</name>
    <dbReference type="NCBI Taxonomy" id="2666084"/>
    <lineage>
        <taxon>Bacteria</taxon>
        <taxon>Pseudomonadati</taxon>
        <taxon>Pseudomonadota</taxon>
        <taxon>Betaproteobacteria</taxon>
        <taxon>Burkholderiales</taxon>
        <taxon>Oxalobacteraceae</taxon>
        <taxon>Telluria group</taxon>
        <taxon>Duganella</taxon>
    </lineage>
</organism>
<gene>
    <name evidence="2" type="ORF">GJ699_22065</name>
</gene>
<dbReference type="RefSeq" id="WP_154380321.1">
    <property type="nucleotide sequence ID" value="NZ_WKJK01000012.1"/>
</dbReference>
<accession>A0A6I2L3I1</accession>
<dbReference type="Proteomes" id="UP000433309">
    <property type="component" value="Unassembled WGS sequence"/>
</dbReference>
<name>A0A6I2L3I1_9BURK</name>
<dbReference type="InterPro" id="IPR025391">
    <property type="entry name" value="DUF4123"/>
</dbReference>
<proteinExistence type="predicted"/>
<evidence type="ECO:0000259" key="1">
    <source>
        <dbReference type="Pfam" id="PF13503"/>
    </source>
</evidence>
<sequence length="293" mass="33386">MQPIPDPCADIATGYLLVDVSNLPELDCEAIKMVGCVPPALANSQELMPCLIAVHEMSGAQRDQVLRMLKYQRAGEHPYAICAWLDCDLGIDDLAVHIGSYLCGCGPDGVRVFWRYFDPRVFATAMALFSPLQRDALLGPIKCWRFVWCRSWWNVTRTVTRSESLSDFLAGWPTEPQWPRLLQSRTFNRILDKLGEDEALAPVDCLRYQEATLAYLADDEISSHLNEDDLAEFGYLCSRYGAAYRHHEKLRHGWDALQRGEMSWTDVRFLLDKSDYARLDLSRASQKGISKWC</sequence>
<dbReference type="Pfam" id="PF13503">
    <property type="entry name" value="DUF4123"/>
    <property type="match status" value="1"/>
</dbReference>
<feature type="domain" description="DUF4123" evidence="1">
    <location>
        <begin position="15"/>
        <end position="135"/>
    </location>
</feature>